<proteinExistence type="predicted"/>
<organism evidence="1">
    <name type="scientific">Paenibacillus ihbetae</name>
    <dbReference type="NCBI Taxonomy" id="1870820"/>
    <lineage>
        <taxon>Bacteria</taxon>
        <taxon>Bacillati</taxon>
        <taxon>Bacillota</taxon>
        <taxon>Bacilli</taxon>
        <taxon>Bacillales</taxon>
        <taxon>Paenibacillaceae</taxon>
        <taxon>Paenibacillus</taxon>
    </lineage>
</organism>
<protein>
    <submittedName>
        <fullName evidence="1">Uncharacterized protein</fullName>
    </submittedName>
</protein>
<gene>
    <name evidence="1" type="ORF">BBD41_11920</name>
</gene>
<evidence type="ECO:0000313" key="1">
    <source>
        <dbReference type="EMBL" id="ANY73235.1"/>
    </source>
</evidence>
<sequence length="133" mass="15869">MCYFMHIVVDRNIPDSIIGEFIDMNIYIRDITKGVEHKHPEKYYYDITNQCSCDFVSSDPKRNQAKEIKELFQALHLCTDITFCIILDNNKYTNLQLEIQDIISSLPNEELDYNTFMDLYPDQLEKDRVYLIR</sequence>
<dbReference type="EMBL" id="CP016809">
    <property type="protein sequence ID" value="ANY73235.1"/>
    <property type="molecule type" value="Genomic_DNA"/>
</dbReference>
<dbReference type="AlphaFoldDB" id="A0A1B2DZT5"/>
<reference evidence="1" key="1">
    <citation type="submission" date="2016-08" db="EMBL/GenBank/DDBJ databases">
        <title>Complete Genome Seqeunce of Paenibacillus sp. nov. IHBB 9852 from high altitute lake of Indian trans-Himalayas.</title>
        <authorList>
            <person name="Kiran S."/>
            <person name="Swarnkar M.K."/>
            <person name="Rana A."/>
            <person name="Tewari R."/>
            <person name="Gulati A."/>
        </authorList>
    </citation>
    <scope>NUCLEOTIDE SEQUENCE [LARGE SCALE GENOMIC DNA]</scope>
    <source>
        <strain evidence="1">IHBB 9852</strain>
    </source>
</reference>
<dbReference type="KEGG" id="pib:BBD41_11920"/>
<accession>A0A1B2DZT5</accession>
<name>A0A1B2DZT5_9BACL</name>